<reference evidence="4" key="1">
    <citation type="journal article" date="2019" name="Nat. Commun.">
        <title>Expansion of phycobilisome linker gene families in mesophilic red algae.</title>
        <authorList>
            <person name="Lee J."/>
            <person name="Kim D."/>
            <person name="Bhattacharya D."/>
            <person name="Yoon H.S."/>
        </authorList>
    </citation>
    <scope>NUCLEOTIDE SEQUENCE [LARGE SCALE GENOMIC DNA]</scope>
    <source>
        <strain evidence="4">CCMP 1328</strain>
    </source>
</reference>
<gene>
    <name evidence="3" type="ORF">FVE85_3419</name>
</gene>
<keyword evidence="1" id="KW-0175">Coiled coil</keyword>
<feature type="compositionally biased region" description="Acidic residues" evidence="2">
    <location>
        <begin position="688"/>
        <end position="700"/>
    </location>
</feature>
<accession>A0A5J4YVF2</accession>
<feature type="region of interest" description="Disordered" evidence="2">
    <location>
        <begin position="686"/>
        <end position="718"/>
    </location>
</feature>
<evidence type="ECO:0000313" key="3">
    <source>
        <dbReference type="EMBL" id="KAA8495178.1"/>
    </source>
</evidence>
<protein>
    <submittedName>
        <fullName evidence="3">Uncharacterized protein</fullName>
    </submittedName>
</protein>
<feature type="coiled-coil region" evidence="1">
    <location>
        <begin position="578"/>
        <end position="639"/>
    </location>
</feature>
<proteinExistence type="predicted"/>
<dbReference type="Proteomes" id="UP000324585">
    <property type="component" value="Unassembled WGS sequence"/>
</dbReference>
<sequence length="718" mass="77804">MALTFGFGEFLPGSMHVAGSLVEAARWAKPQGMCVLLARGLAGQHARRSVRSENDACYSAFARVVCDRKSLIAHRMMRRGLRSAFVMCAQSQPPSSTSHDNANQRDLPVRTLRIRLEPSRDHVILAALEPFYGRGVDGATDRGNEQENMSDSDPGAAAAEAFAREALRIGVLALNVTNVEVSTRALHEEGTRLVRELKDQLNEHTERVDHGVARTLGTYFDPTTGQFERRVRALLDGDDGELVMALRTLVVGENSALSATLRAHTAPLLAVLGGGDTQSANTVQGRIADAVQQQLDAQREAILAQFSLDLPNSALNRFIANLSERQYASAAAHDAQMTRLLSQFSLDDKASGLSRMLAEVSALTAASARENLTLREGVLHELSLDNKASALSLMSGQLDARIAELRRENSAFQSNVRESVQLLLDRAAYAKAQPISTHDGVAFEEAVFRKLERMCMPLGGTWRVESVGSSPGVLPGNKVGDVLLSDTSTPQQRIVVEVKRSKQVRSVVQAAEELDRAMLNRSAAVGMYVWARDSAPPGIDAEMGAVCRLGERGVLVIYELDEQDDLSLRIGLALARALSALEAQRAAAEAAAAEQRANDEGQSHALAARVWSEAQYRQLESAIGKVNEQMKNVSSLERNVVDADKLSRRLSKHVASLRVGLEAALKDLHVALDTVAVNLGMNELSGSDLEEESGSDDDQGDGEKQQKTKATRKRASKK</sequence>
<evidence type="ECO:0000256" key="2">
    <source>
        <dbReference type="SAM" id="MobiDB-lite"/>
    </source>
</evidence>
<keyword evidence="4" id="KW-1185">Reference proteome</keyword>
<evidence type="ECO:0000313" key="4">
    <source>
        <dbReference type="Proteomes" id="UP000324585"/>
    </source>
</evidence>
<organism evidence="3 4">
    <name type="scientific">Porphyridium purpureum</name>
    <name type="common">Red alga</name>
    <name type="synonym">Porphyridium cruentum</name>
    <dbReference type="NCBI Taxonomy" id="35688"/>
    <lineage>
        <taxon>Eukaryota</taxon>
        <taxon>Rhodophyta</taxon>
        <taxon>Bangiophyceae</taxon>
        <taxon>Porphyridiales</taxon>
        <taxon>Porphyridiaceae</taxon>
        <taxon>Porphyridium</taxon>
    </lineage>
</organism>
<dbReference type="EMBL" id="VRMN01000004">
    <property type="protein sequence ID" value="KAA8495178.1"/>
    <property type="molecule type" value="Genomic_DNA"/>
</dbReference>
<evidence type="ECO:0000256" key="1">
    <source>
        <dbReference type="SAM" id="Coils"/>
    </source>
</evidence>
<feature type="region of interest" description="Disordered" evidence="2">
    <location>
        <begin position="137"/>
        <end position="156"/>
    </location>
</feature>
<comment type="caution">
    <text evidence="3">The sequence shown here is derived from an EMBL/GenBank/DDBJ whole genome shotgun (WGS) entry which is preliminary data.</text>
</comment>
<name>A0A5J4YVF2_PORPP</name>
<feature type="compositionally biased region" description="Basic residues" evidence="2">
    <location>
        <begin position="707"/>
        <end position="718"/>
    </location>
</feature>
<dbReference type="AlphaFoldDB" id="A0A5J4YVF2"/>